<reference evidence="10 11" key="1">
    <citation type="submission" date="2024-08" db="EMBL/GenBank/DDBJ databases">
        <authorList>
            <person name="Will J Nash"/>
            <person name="Angela Man"/>
            <person name="Seanna McTaggart"/>
            <person name="Kendall Baker"/>
            <person name="Tom Barker"/>
            <person name="Leah Catchpole"/>
            <person name="Alex Durrant"/>
            <person name="Karim Gharbi"/>
            <person name="Naomi Irish"/>
            <person name="Gemy Kaithakottil"/>
            <person name="Debby Ku"/>
            <person name="Aaliyah Providence"/>
            <person name="Felix Shaw"/>
            <person name="David Swarbreck"/>
            <person name="Chris Watkins"/>
            <person name="Ann M. McCartney"/>
            <person name="Giulio Formenti"/>
            <person name="Alice Mouton"/>
            <person name="Noel Vella"/>
            <person name="Bjorn M von Reumont"/>
            <person name="Adriana Vella"/>
            <person name="Wilfried Haerty"/>
        </authorList>
    </citation>
    <scope>NUCLEOTIDE SEQUENCE [LARGE SCALE GENOMIC DNA]</scope>
</reference>
<dbReference type="InterPro" id="IPR033453">
    <property type="entry name" value="Glyco_hydro_30_TIM-barrel"/>
</dbReference>
<organism evidence="10 11">
    <name type="scientific">Xylocopa violacea</name>
    <name type="common">Violet carpenter bee</name>
    <name type="synonym">Apis violacea</name>
    <dbReference type="NCBI Taxonomy" id="135666"/>
    <lineage>
        <taxon>Eukaryota</taxon>
        <taxon>Metazoa</taxon>
        <taxon>Ecdysozoa</taxon>
        <taxon>Arthropoda</taxon>
        <taxon>Hexapoda</taxon>
        <taxon>Insecta</taxon>
        <taxon>Pterygota</taxon>
        <taxon>Neoptera</taxon>
        <taxon>Endopterygota</taxon>
        <taxon>Hymenoptera</taxon>
        <taxon>Apocrita</taxon>
        <taxon>Aculeata</taxon>
        <taxon>Apoidea</taxon>
        <taxon>Anthophila</taxon>
        <taxon>Apidae</taxon>
        <taxon>Xylocopa</taxon>
        <taxon>Xylocopa</taxon>
    </lineage>
</organism>
<evidence type="ECO:0000313" key="11">
    <source>
        <dbReference type="Proteomes" id="UP001642520"/>
    </source>
</evidence>
<keyword evidence="5 6" id="KW-0378">Hydrolase</keyword>
<gene>
    <name evidence="10" type="ORF">XYLVIOL_LOCUS9677</name>
</gene>
<keyword evidence="6" id="KW-0326">Glycosidase</keyword>
<comment type="caution">
    <text evidence="10">The sequence shown here is derived from an EMBL/GenBank/DDBJ whole genome shotgun (WGS) entry which is preliminary data.</text>
</comment>
<dbReference type="SUPFAM" id="SSF51011">
    <property type="entry name" value="Glycosyl hydrolase domain"/>
    <property type="match status" value="1"/>
</dbReference>
<sequence length="508" mass="57274">MWKILLLVAFLFGKGDSNECIPRDVGWNQFVCVCNSTYCDNTPDINPKVPPEGSYYWYVSSKAGDRLKLSKGKFGSCDSLLHLETSLKIDTTKRYQSILGFGGAFTDSAGINIKKLSKATQDQLLRSYFDKGGSRYTLGRVPIGGTDFSTRPYTLDDHENDTSLKHFSLAPEDYNYKIPFIKEAKKLNPEIKFFSAAWSAPAWMKTNNKIRGFLDFLKTEYYQLYANYILKFLDGYKENGIDIWAVSTGNEPIDGYVPLSTINDMAWTPQTAATWVANNLGPTLASSTHNDTLILALDDQRIELPWAIQLMFQNEQARKYVSGIGVHIYADSFIPPDVLDATHNDFPEKFILMTEASLGTLSPSPVSLGSWERGETYMTSILQYLNHWTIGWVDWNLALDKSGGPTWTKNYIDAAIIVDSENDEFYKQPMYYAIKHFSRFVERGSVRVSITDSFTVKSAAFLTPSKEVVVVLFNRNVIPVTVSLNDPKRGDICLQLPAKSMNTVIYAH</sequence>
<evidence type="ECO:0000313" key="10">
    <source>
        <dbReference type="EMBL" id="CAL7949938.1"/>
    </source>
</evidence>
<dbReference type="InterPro" id="IPR001139">
    <property type="entry name" value="Glyco_hydro_30"/>
</dbReference>
<evidence type="ECO:0000259" key="8">
    <source>
        <dbReference type="Pfam" id="PF02055"/>
    </source>
</evidence>
<evidence type="ECO:0000256" key="4">
    <source>
        <dbReference type="ARBA" id="ARBA00022729"/>
    </source>
</evidence>
<evidence type="ECO:0000256" key="5">
    <source>
        <dbReference type="ARBA" id="ARBA00022801"/>
    </source>
</evidence>
<keyword evidence="11" id="KW-1185">Reference proteome</keyword>
<keyword evidence="6" id="KW-0746">Sphingolipid metabolism</keyword>
<evidence type="ECO:0000256" key="7">
    <source>
        <dbReference type="SAM" id="SignalP"/>
    </source>
</evidence>
<dbReference type="Proteomes" id="UP001642520">
    <property type="component" value="Unassembled WGS sequence"/>
</dbReference>
<dbReference type="InterPro" id="IPR017853">
    <property type="entry name" value="GH"/>
</dbReference>
<evidence type="ECO:0000256" key="2">
    <source>
        <dbReference type="ARBA" id="ARBA00005382"/>
    </source>
</evidence>
<dbReference type="PANTHER" id="PTHR11069:SF23">
    <property type="entry name" value="LYSOSOMAL ACID GLUCOSYLCERAMIDASE"/>
    <property type="match status" value="1"/>
</dbReference>
<keyword evidence="6" id="KW-0443">Lipid metabolism</keyword>
<feature type="domain" description="Glycosyl hydrolase family 30 beta sandwich" evidence="9">
    <location>
        <begin position="444"/>
        <end position="504"/>
    </location>
</feature>
<feature type="chain" id="PRO_5046497123" description="Glucosylceramidase" evidence="7">
    <location>
        <begin position="18"/>
        <end position="508"/>
    </location>
</feature>
<name>A0ABP1PDQ9_XYLVO</name>
<dbReference type="PRINTS" id="PR00843">
    <property type="entry name" value="GLHYDRLASE30"/>
</dbReference>
<evidence type="ECO:0000259" key="9">
    <source>
        <dbReference type="Pfam" id="PF17189"/>
    </source>
</evidence>
<dbReference type="EMBL" id="CAXAJV020001300">
    <property type="protein sequence ID" value="CAL7949938.1"/>
    <property type="molecule type" value="Genomic_DNA"/>
</dbReference>
<feature type="signal peptide" evidence="7">
    <location>
        <begin position="1"/>
        <end position="17"/>
    </location>
</feature>
<evidence type="ECO:0000256" key="1">
    <source>
        <dbReference type="ARBA" id="ARBA00001013"/>
    </source>
</evidence>
<evidence type="ECO:0000256" key="6">
    <source>
        <dbReference type="RuleBase" id="RU361188"/>
    </source>
</evidence>
<feature type="domain" description="Glycosyl hydrolase family 30 TIM-barrel" evidence="8">
    <location>
        <begin position="98"/>
        <end position="441"/>
    </location>
</feature>
<protein>
    <recommendedName>
        <fullName evidence="3 6">Glucosylceramidase</fullName>
        <ecNumber evidence="3 6">3.2.1.45</ecNumber>
    </recommendedName>
</protein>
<proteinExistence type="inferred from homology"/>
<dbReference type="Gene3D" id="3.20.20.80">
    <property type="entry name" value="Glycosidases"/>
    <property type="match status" value="1"/>
</dbReference>
<accession>A0ABP1PDQ9</accession>
<keyword evidence="4 7" id="KW-0732">Signal</keyword>
<dbReference type="PANTHER" id="PTHR11069">
    <property type="entry name" value="GLUCOSYLCERAMIDASE"/>
    <property type="match status" value="1"/>
</dbReference>
<comment type="similarity">
    <text evidence="2 6">Belongs to the glycosyl hydrolase 30 family.</text>
</comment>
<dbReference type="Pfam" id="PF02055">
    <property type="entry name" value="Glyco_hydro_30"/>
    <property type="match status" value="1"/>
</dbReference>
<dbReference type="Pfam" id="PF17189">
    <property type="entry name" value="Glyco_hydro_30C"/>
    <property type="match status" value="1"/>
</dbReference>
<dbReference type="InterPro" id="IPR033452">
    <property type="entry name" value="GH30_C"/>
</dbReference>
<comment type="catalytic activity">
    <reaction evidence="1">
        <text>a beta-D-glucosyl-(1&lt;-&gt;1')-N-acylsphing-4-enine + H2O = an N-acylsphing-4-enine + D-glucose</text>
        <dbReference type="Rhea" id="RHEA:13269"/>
        <dbReference type="ChEBI" id="CHEBI:4167"/>
        <dbReference type="ChEBI" id="CHEBI:15377"/>
        <dbReference type="ChEBI" id="CHEBI:22801"/>
        <dbReference type="ChEBI" id="CHEBI:52639"/>
        <dbReference type="EC" id="3.2.1.45"/>
    </reaction>
    <physiologicalReaction direction="left-to-right" evidence="1">
        <dbReference type="Rhea" id="RHEA:13270"/>
    </physiologicalReaction>
</comment>
<dbReference type="SUPFAM" id="SSF51445">
    <property type="entry name" value="(Trans)glycosidases"/>
    <property type="match status" value="1"/>
</dbReference>
<dbReference type="EC" id="3.2.1.45" evidence="3 6"/>
<evidence type="ECO:0000256" key="3">
    <source>
        <dbReference type="ARBA" id="ARBA00012658"/>
    </source>
</evidence>